<reference evidence="1 2" key="1">
    <citation type="submission" date="2020-11" db="EMBL/GenBank/DDBJ databases">
        <title>A novel isolate from a Black sea contaminated sediment with potential to produce alkanes: Plantactinospora alkalitolerans sp. nov.</title>
        <authorList>
            <person name="Carro L."/>
            <person name="Veyisoglu A."/>
            <person name="Guven K."/>
            <person name="Schumann P."/>
            <person name="Klenk H.-P."/>
            <person name="Sahin N."/>
        </authorList>
    </citation>
    <scope>NUCLEOTIDE SEQUENCE [LARGE SCALE GENOMIC DNA]</scope>
    <source>
        <strain evidence="1 2">S1510</strain>
    </source>
</reference>
<protein>
    <submittedName>
        <fullName evidence="1">DNA cytosine methyltransferase</fullName>
    </submittedName>
</protein>
<dbReference type="InterPro" id="IPR029063">
    <property type="entry name" value="SAM-dependent_MTases_sf"/>
</dbReference>
<keyword evidence="1" id="KW-0489">Methyltransferase</keyword>
<keyword evidence="1" id="KW-0808">Transferase</keyword>
<gene>
    <name evidence="1" type="ORF">I0C86_41180</name>
</gene>
<comment type="caution">
    <text evidence="1">The sequence shown here is derived from an EMBL/GenBank/DDBJ whole genome shotgun (WGS) entry which is preliminary data.</text>
</comment>
<name>A0ABS0H9W3_9ACTN</name>
<dbReference type="Proteomes" id="UP000638560">
    <property type="component" value="Unassembled WGS sequence"/>
</dbReference>
<evidence type="ECO:0000313" key="2">
    <source>
        <dbReference type="Proteomes" id="UP000638560"/>
    </source>
</evidence>
<keyword evidence="2" id="KW-1185">Reference proteome</keyword>
<dbReference type="EMBL" id="JADPUN010000422">
    <property type="protein sequence ID" value="MBF9135266.1"/>
    <property type="molecule type" value="Genomic_DNA"/>
</dbReference>
<accession>A0ABS0H9W3</accession>
<dbReference type="Gene3D" id="3.40.50.150">
    <property type="entry name" value="Vaccinia Virus protein VP39"/>
    <property type="match status" value="1"/>
</dbReference>
<sequence>MGYHRAGFRVVAVDIEPQPRNPFPFFQGDAFHLLPQLLAQFHPAALHGSPPCQAYSPLNAYNKKVYPDLVDRTREAFAATGLPYVIENVPQAPLRNPTLLCGAMAEVGLRVYRHRSFETNWHLPQPTHLPHRERCTRNGYLPTPEAPFMSIHGGKHSKAWRERAALEMDVPWMGTIREVCEAIPPRYTEYIGGHLMAAVRGEPARAA</sequence>
<dbReference type="SUPFAM" id="SSF53335">
    <property type="entry name" value="S-adenosyl-L-methionine-dependent methyltransferases"/>
    <property type="match status" value="1"/>
</dbReference>
<dbReference type="GO" id="GO:0008168">
    <property type="term" value="F:methyltransferase activity"/>
    <property type="evidence" value="ECO:0007669"/>
    <property type="project" value="UniProtKB-KW"/>
</dbReference>
<proteinExistence type="predicted"/>
<evidence type="ECO:0000313" key="1">
    <source>
        <dbReference type="EMBL" id="MBF9135266.1"/>
    </source>
</evidence>
<organism evidence="1 2">
    <name type="scientific">Plantactinospora alkalitolerans</name>
    <dbReference type="NCBI Taxonomy" id="2789879"/>
    <lineage>
        <taxon>Bacteria</taxon>
        <taxon>Bacillati</taxon>
        <taxon>Actinomycetota</taxon>
        <taxon>Actinomycetes</taxon>
        <taxon>Micromonosporales</taxon>
        <taxon>Micromonosporaceae</taxon>
        <taxon>Plantactinospora</taxon>
    </lineage>
</organism>
<dbReference type="GO" id="GO:0032259">
    <property type="term" value="P:methylation"/>
    <property type="evidence" value="ECO:0007669"/>
    <property type="project" value="UniProtKB-KW"/>
</dbReference>